<keyword evidence="4" id="KW-0677">Repeat</keyword>
<sequence length="347" mass="41029">MQEEDFPAADRIISLIEAVFKRDLELREFDIIISHIDDNTCPVVHVRSEHCFGIKSWCVKPLYKFVYQELLKIRENKTHKRQALFPEERQRCENLLNTALLLHPEVATFWNTRRELATRGHLDPYTELKFCSLVSSFKPKTADVFVYRRWILSSLLKDLSEADRTRILTSELEAVYRAATKYPNNYNAWNHAHWCLELATPDLKLQLLYLSDSWMSSHVSDHSVMQFRQQLLQNVPELDWCQGSLCEVCPAWYKEYRTSHHVENKHTNHFIHELASNSQLIASYPGHEALWYHRRFLVHELGVRCDPNLVPCLREQERQAGVSPDDADYKLKHLRWMDKFLLPREGK</sequence>
<evidence type="ECO:0000256" key="3">
    <source>
        <dbReference type="ARBA" id="ARBA00022679"/>
    </source>
</evidence>
<keyword evidence="2" id="KW-0637">Prenyltransferase</keyword>
<dbReference type="Pfam" id="PF01239">
    <property type="entry name" value="PPTA"/>
    <property type="match status" value="2"/>
</dbReference>
<dbReference type="Proteomes" id="UP000079169">
    <property type="component" value="Unplaced"/>
</dbReference>
<proteinExistence type="inferred from homology"/>
<evidence type="ECO:0000313" key="6">
    <source>
        <dbReference type="RefSeq" id="XP_008483085.2"/>
    </source>
</evidence>
<dbReference type="OrthoDB" id="5358702at2759"/>
<dbReference type="GeneID" id="103519778"/>
<dbReference type="PROSITE" id="PS51147">
    <property type="entry name" value="PFTA"/>
    <property type="match status" value="1"/>
</dbReference>
<dbReference type="PANTHER" id="PTHR11129">
    <property type="entry name" value="PROTEIN FARNESYLTRANSFERASE ALPHA SUBUNIT/RAB GERANYLGERANYL TRANSFERASE ALPHA SUBUNIT"/>
    <property type="match status" value="1"/>
</dbReference>
<dbReference type="SUPFAM" id="SSF48439">
    <property type="entry name" value="Protein prenylyltransferase"/>
    <property type="match status" value="1"/>
</dbReference>
<evidence type="ECO:0000256" key="1">
    <source>
        <dbReference type="ARBA" id="ARBA00006734"/>
    </source>
</evidence>
<dbReference type="CTD" id="31212"/>
<accession>A0A1S3DJV3</accession>
<dbReference type="Gene3D" id="1.25.40.120">
    <property type="entry name" value="Protein prenylyltransferase"/>
    <property type="match status" value="1"/>
</dbReference>
<dbReference type="InterPro" id="IPR002088">
    <property type="entry name" value="Prenyl_trans_a"/>
</dbReference>
<dbReference type="GO" id="GO:0008318">
    <property type="term" value="F:protein prenyltransferase activity"/>
    <property type="evidence" value="ECO:0007669"/>
    <property type="project" value="InterPro"/>
</dbReference>
<dbReference type="GO" id="GO:0005737">
    <property type="term" value="C:cytoplasm"/>
    <property type="evidence" value="ECO:0007669"/>
    <property type="project" value="TreeGrafter"/>
</dbReference>
<dbReference type="AlphaFoldDB" id="A0A1S3DJV3"/>
<keyword evidence="3" id="KW-0808">Transferase</keyword>
<evidence type="ECO:0000313" key="5">
    <source>
        <dbReference type="Proteomes" id="UP000079169"/>
    </source>
</evidence>
<dbReference type="OMA" id="CCNTEQR"/>
<dbReference type="KEGG" id="dci:103519778"/>
<dbReference type="PANTHER" id="PTHR11129:SF3">
    <property type="entry name" value="PROTEIN PRENYLTRANSFERASE ALPHA SUBUNIT REPEAT-CONTAINING PROTEIN 1"/>
    <property type="match status" value="1"/>
</dbReference>
<protein>
    <submittedName>
        <fullName evidence="6">Protein prenyltransferase alpha subunit repeat-containing protein 1</fullName>
    </submittedName>
</protein>
<gene>
    <name evidence="6" type="primary">LOC103519778</name>
</gene>
<dbReference type="RefSeq" id="XP_008483085.2">
    <property type="nucleotide sequence ID" value="XM_008484863.3"/>
</dbReference>
<evidence type="ECO:0000256" key="4">
    <source>
        <dbReference type="ARBA" id="ARBA00022737"/>
    </source>
</evidence>
<name>A0A1S3DJV3_DIACI</name>
<reference evidence="6" key="1">
    <citation type="submission" date="2025-08" db="UniProtKB">
        <authorList>
            <consortium name="RefSeq"/>
        </authorList>
    </citation>
    <scope>IDENTIFICATION</scope>
</reference>
<dbReference type="PaxDb" id="121845-A0A1S3DJV3"/>
<comment type="similarity">
    <text evidence="1">Belongs to the protein prenyltransferase subunit alpha family.</text>
</comment>
<organism evidence="5 6">
    <name type="scientific">Diaphorina citri</name>
    <name type="common">Asian citrus psyllid</name>
    <dbReference type="NCBI Taxonomy" id="121845"/>
    <lineage>
        <taxon>Eukaryota</taxon>
        <taxon>Metazoa</taxon>
        <taxon>Ecdysozoa</taxon>
        <taxon>Arthropoda</taxon>
        <taxon>Hexapoda</taxon>
        <taxon>Insecta</taxon>
        <taxon>Pterygota</taxon>
        <taxon>Neoptera</taxon>
        <taxon>Paraneoptera</taxon>
        <taxon>Hemiptera</taxon>
        <taxon>Sternorrhyncha</taxon>
        <taxon>Psylloidea</taxon>
        <taxon>Psyllidae</taxon>
        <taxon>Diaphorininae</taxon>
        <taxon>Diaphorina</taxon>
    </lineage>
</organism>
<evidence type="ECO:0000256" key="2">
    <source>
        <dbReference type="ARBA" id="ARBA00022602"/>
    </source>
</evidence>
<keyword evidence="5" id="KW-1185">Reference proteome</keyword>